<proteinExistence type="inferred from homology"/>
<dbReference type="PANTHER" id="PTHR34353:SF2">
    <property type="entry name" value="CRISPR-ASSOCIATED ENDONUCLEASE CAS1 1"/>
    <property type="match status" value="1"/>
</dbReference>
<dbReference type="Proteomes" id="UP000585272">
    <property type="component" value="Unassembled WGS sequence"/>
</dbReference>
<keyword evidence="4 14" id="KW-0378">Hydrolase</keyword>
<feature type="domain" description="DUF83" evidence="15">
    <location>
        <begin position="13"/>
        <end position="185"/>
    </location>
</feature>
<keyword evidence="6 14" id="KW-0460">Magnesium</keyword>
<dbReference type="InterPro" id="IPR022765">
    <property type="entry name" value="Dna2/Cas4_DUF83"/>
</dbReference>
<evidence type="ECO:0000256" key="6">
    <source>
        <dbReference type="ARBA" id="ARBA00022842"/>
    </source>
</evidence>
<dbReference type="GO" id="GO:0004519">
    <property type="term" value="F:endonuclease activity"/>
    <property type="evidence" value="ECO:0007669"/>
    <property type="project" value="UniProtKB-UniRule"/>
</dbReference>
<dbReference type="EMBL" id="JACHNU010000003">
    <property type="protein sequence ID" value="MBB4663295.1"/>
    <property type="molecule type" value="Genomic_DNA"/>
</dbReference>
<evidence type="ECO:0000259" key="15">
    <source>
        <dbReference type="Pfam" id="PF01930"/>
    </source>
</evidence>
<evidence type="ECO:0000313" key="16">
    <source>
        <dbReference type="EMBL" id="MBB4663295.1"/>
    </source>
</evidence>
<dbReference type="NCBIfam" id="TIGR00372">
    <property type="entry name" value="cas4"/>
    <property type="match status" value="1"/>
</dbReference>
<feature type="binding site" evidence="14">
    <location>
        <position position="433"/>
    </location>
    <ligand>
        <name>Mn(2+)</name>
        <dbReference type="ChEBI" id="CHEBI:29035"/>
    </ligand>
</feature>
<sequence length="526" mass="56812">MAEPEESIAIGVVAHHVFCPRRAWLEVHGERTDTAQVAVGVRDHRAVDDQATSRGARMRTIDVSSQALGIHGRCDSVEVARDGRLTVVEHKAAPLRRRSVATEANRVQLALQALCLREAGRAVAGAAVWFSTTRKRVPVELTEDLLAGAAAAVGATRAVVSSVTPPPPLEDDDRCRLCSHVSVCLPDEHRQRLPARRISVADPLGTVLHLTTPGSRARVRRGRIEVSARGEEPASVPIGQVAGVVVHGNADVSSALLREMLARGFPIVWCSWSGRVVGWATPASGPNGDLRAAQHRLDPEVRLAVAQSIVAAKIKNQRHMLRRHRLAGREELLRAAELASSARSIGEVVGIEGGAAARYFSSIRGALRAEWATFGGRNARPAIDAVNAALNVAYGLLLADVIRAIAACGLDSHGGVMHTPGRNKPALALDLMEEFRPLVADSTVLWAINNGELRAGDARDDFGVVRLNERGRKALIATYERRVTGEFQHPRFGYRVSWRRAMEIQARMFLAVVAGSSPTYEPIVAR</sequence>
<evidence type="ECO:0000256" key="9">
    <source>
        <dbReference type="ARBA" id="ARBA00023118"/>
    </source>
</evidence>
<dbReference type="InterPro" id="IPR042206">
    <property type="entry name" value="CRISPR-assoc_Cas1_C"/>
</dbReference>
<dbReference type="InterPro" id="IPR013343">
    <property type="entry name" value="CRISPR-assoc_prot_Cas4"/>
</dbReference>
<dbReference type="Gene3D" id="1.20.120.920">
    <property type="entry name" value="CRISPR-associated endonuclease Cas1, C-terminal domain"/>
    <property type="match status" value="1"/>
</dbReference>
<dbReference type="Pfam" id="PF01867">
    <property type="entry name" value="Cas_Cas1"/>
    <property type="match status" value="1"/>
</dbReference>
<dbReference type="RefSeq" id="WP_183343016.1">
    <property type="nucleotide sequence ID" value="NZ_JACHNU010000003.1"/>
</dbReference>
<protein>
    <recommendedName>
        <fullName evidence="14">CRISPR-associated endonuclease Cas1</fullName>
        <ecNumber evidence="14">3.1.-.-</ecNumber>
    </recommendedName>
</protein>
<evidence type="ECO:0000313" key="17">
    <source>
        <dbReference type="Proteomes" id="UP000585272"/>
    </source>
</evidence>
<keyword evidence="9 14" id="KW-0051">Antiviral defense</keyword>
<dbReference type="PANTHER" id="PTHR34353">
    <property type="entry name" value="CRISPR-ASSOCIATED ENDONUCLEASE CAS1 1"/>
    <property type="match status" value="1"/>
</dbReference>
<dbReference type="GO" id="GO:0046872">
    <property type="term" value="F:metal ion binding"/>
    <property type="evidence" value="ECO:0007669"/>
    <property type="project" value="UniProtKB-UniRule"/>
</dbReference>
<name>A0A840IG31_9ACTN</name>
<comment type="subunit">
    <text evidence="13 14">Homodimer, forms a heterotetramer with a Cas2 homodimer.</text>
</comment>
<dbReference type="GO" id="GO:0043571">
    <property type="term" value="P:maintenance of CRISPR repeat elements"/>
    <property type="evidence" value="ECO:0007669"/>
    <property type="project" value="UniProtKB-UniRule"/>
</dbReference>
<keyword evidence="7" id="KW-0408">Iron</keyword>
<dbReference type="Gene3D" id="3.90.320.10">
    <property type="match status" value="1"/>
</dbReference>
<evidence type="ECO:0000256" key="4">
    <source>
        <dbReference type="ARBA" id="ARBA00022801"/>
    </source>
</evidence>
<evidence type="ECO:0000256" key="13">
    <source>
        <dbReference type="ARBA" id="ARBA00038592"/>
    </source>
</evidence>
<evidence type="ECO:0000256" key="5">
    <source>
        <dbReference type="ARBA" id="ARBA00022839"/>
    </source>
</evidence>
<comment type="function">
    <text evidence="14">CRISPR (clustered regularly interspaced short palindromic repeat), is an adaptive immune system that provides protection against mobile genetic elements (viruses, transposable elements and conjugative plasmids). CRISPR clusters contain spacers, sequences complementary to antecedent mobile elements, and target invading nucleic acids. CRISPR clusters are transcribed and processed into CRISPR RNA (crRNA). Acts as a dsDNA endonuclease. Involved in the integration of spacer DNA into the CRISPR cassette.</text>
</comment>
<feature type="binding site" evidence="14">
    <location>
        <position position="352"/>
    </location>
    <ligand>
        <name>Mn(2+)</name>
        <dbReference type="ChEBI" id="CHEBI:29035"/>
    </ligand>
</feature>
<accession>A0A840IG31</accession>
<dbReference type="NCBIfam" id="TIGR00287">
    <property type="entry name" value="cas1"/>
    <property type="match status" value="1"/>
</dbReference>
<evidence type="ECO:0000256" key="7">
    <source>
        <dbReference type="ARBA" id="ARBA00023004"/>
    </source>
</evidence>
<dbReference type="Gene3D" id="3.100.10.20">
    <property type="entry name" value="CRISPR-associated endonuclease Cas1, N-terminal domain"/>
    <property type="match status" value="1"/>
</dbReference>
<dbReference type="InterPro" id="IPR050646">
    <property type="entry name" value="Cas1"/>
</dbReference>
<keyword evidence="1 14" id="KW-0540">Nuclease</keyword>
<dbReference type="Pfam" id="PF01930">
    <property type="entry name" value="Cas_Cas4"/>
    <property type="match status" value="1"/>
</dbReference>
<feature type="binding site" evidence="14">
    <location>
        <position position="418"/>
    </location>
    <ligand>
        <name>Mn(2+)</name>
        <dbReference type="ChEBI" id="CHEBI:29035"/>
    </ligand>
</feature>
<evidence type="ECO:0000256" key="1">
    <source>
        <dbReference type="ARBA" id="ARBA00022722"/>
    </source>
</evidence>
<keyword evidence="3 14" id="KW-0255">Endonuclease</keyword>
<dbReference type="GO" id="GO:0051607">
    <property type="term" value="P:defense response to virus"/>
    <property type="evidence" value="ECO:0007669"/>
    <property type="project" value="UniProtKB-UniRule"/>
</dbReference>
<dbReference type="GO" id="GO:0051536">
    <property type="term" value="F:iron-sulfur cluster binding"/>
    <property type="evidence" value="ECO:0007669"/>
    <property type="project" value="UniProtKB-KW"/>
</dbReference>
<dbReference type="GO" id="GO:0004527">
    <property type="term" value="F:exonuclease activity"/>
    <property type="evidence" value="ECO:0007669"/>
    <property type="project" value="UniProtKB-KW"/>
</dbReference>
<keyword evidence="11 14" id="KW-0464">Manganese</keyword>
<gene>
    <name evidence="14" type="primary">cas1</name>
    <name evidence="16" type="ORF">BDZ31_002884</name>
</gene>
<evidence type="ECO:0000256" key="12">
    <source>
        <dbReference type="ARBA" id="ARBA00033996"/>
    </source>
</evidence>
<comment type="caution">
    <text evidence="16">The sequence shown here is derived from an EMBL/GenBank/DDBJ whole genome shotgun (WGS) entry which is preliminary data.</text>
</comment>
<dbReference type="GO" id="GO:0003677">
    <property type="term" value="F:DNA binding"/>
    <property type="evidence" value="ECO:0007669"/>
    <property type="project" value="UniProtKB-KW"/>
</dbReference>
<dbReference type="InterPro" id="IPR011604">
    <property type="entry name" value="PDDEXK-like_dom_sf"/>
</dbReference>
<evidence type="ECO:0000256" key="3">
    <source>
        <dbReference type="ARBA" id="ARBA00022759"/>
    </source>
</evidence>
<organism evidence="16 17">
    <name type="scientific">Conexibacter arvalis</name>
    <dbReference type="NCBI Taxonomy" id="912552"/>
    <lineage>
        <taxon>Bacteria</taxon>
        <taxon>Bacillati</taxon>
        <taxon>Actinomycetota</taxon>
        <taxon>Thermoleophilia</taxon>
        <taxon>Solirubrobacterales</taxon>
        <taxon>Conexibacteraceae</taxon>
        <taxon>Conexibacter</taxon>
    </lineage>
</organism>
<keyword evidence="17" id="KW-1185">Reference proteome</keyword>
<evidence type="ECO:0000256" key="10">
    <source>
        <dbReference type="ARBA" id="ARBA00023125"/>
    </source>
</evidence>
<dbReference type="CDD" id="cd09634">
    <property type="entry name" value="Cas1_I-II-III"/>
    <property type="match status" value="1"/>
</dbReference>
<dbReference type="AlphaFoldDB" id="A0A840IG31"/>
<evidence type="ECO:0000256" key="11">
    <source>
        <dbReference type="ARBA" id="ARBA00023211"/>
    </source>
</evidence>
<dbReference type="HAMAP" id="MF_01470">
    <property type="entry name" value="Cas1"/>
    <property type="match status" value="1"/>
</dbReference>
<dbReference type="EC" id="3.1.-.-" evidence="14"/>
<evidence type="ECO:0000256" key="14">
    <source>
        <dbReference type="HAMAP-Rule" id="MF_01470"/>
    </source>
</evidence>
<dbReference type="InterPro" id="IPR042211">
    <property type="entry name" value="CRISPR-assoc_Cas1_N"/>
</dbReference>
<keyword evidence="10 14" id="KW-0238">DNA-binding</keyword>
<evidence type="ECO:0000256" key="8">
    <source>
        <dbReference type="ARBA" id="ARBA00023014"/>
    </source>
</evidence>
<dbReference type="InterPro" id="IPR002729">
    <property type="entry name" value="CRISPR-assoc_Cas1"/>
</dbReference>
<reference evidence="16 17" key="1">
    <citation type="submission" date="2020-08" db="EMBL/GenBank/DDBJ databases">
        <title>Genomic Encyclopedia of Archaeal and Bacterial Type Strains, Phase II (KMG-II): from individual species to whole genera.</title>
        <authorList>
            <person name="Goeker M."/>
        </authorList>
    </citation>
    <scope>NUCLEOTIDE SEQUENCE [LARGE SCALE GENOMIC DNA]</scope>
    <source>
        <strain evidence="16 17">DSM 23288</strain>
    </source>
</reference>
<comment type="similarity">
    <text evidence="14">Belongs to the CRISPR-associated endonuclease Cas1 family.</text>
</comment>
<comment type="catalytic activity">
    <reaction evidence="12">
        <text>exonucleolytic cleavage in the 5'- to 3'-direction to yield nucleoside 3'-phosphates.</text>
        <dbReference type="EC" id="3.1.12.1"/>
    </reaction>
</comment>
<comment type="cofactor">
    <cofactor evidence="14">
        <name>Mg(2+)</name>
        <dbReference type="ChEBI" id="CHEBI:18420"/>
    </cofactor>
    <cofactor evidence="14">
        <name>Mn(2+)</name>
        <dbReference type="ChEBI" id="CHEBI:29035"/>
    </cofactor>
</comment>
<keyword evidence="8" id="KW-0411">Iron-sulfur</keyword>
<keyword evidence="5" id="KW-0269">Exonuclease</keyword>
<evidence type="ECO:0000256" key="2">
    <source>
        <dbReference type="ARBA" id="ARBA00022723"/>
    </source>
</evidence>
<keyword evidence="2 14" id="KW-0479">Metal-binding</keyword>